<feature type="transmembrane region" description="Helical" evidence="2">
    <location>
        <begin position="215"/>
        <end position="236"/>
    </location>
</feature>
<dbReference type="HOGENOM" id="CLU_015143_1_1_1"/>
<dbReference type="EnsemblProtists" id="PYU1_T003978">
    <property type="protein sequence ID" value="PYU1_T003978"/>
    <property type="gene ID" value="PYU1_G003968"/>
</dbReference>
<organism evidence="4 5">
    <name type="scientific">Globisporangium ultimum (strain ATCC 200006 / CBS 805.95 / DAOM BR144)</name>
    <name type="common">Pythium ultimum</name>
    <dbReference type="NCBI Taxonomy" id="431595"/>
    <lineage>
        <taxon>Eukaryota</taxon>
        <taxon>Sar</taxon>
        <taxon>Stramenopiles</taxon>
        <taxon>Oomycota</taxon>
        <taxon>Peronosporomycetes</taxon>
        <taxon>Pythiales</taxon>
        <taxon>Pythiaceae</taxon>
        <taxon>Globisporangium</taxon>
    </lineage>
</organism>
<evidence type="ECO:0000256" key="1">
    <source>
        <dbReference type="SAM" id="MobiDB-lite"/>
    </source>
</evidence>
<keyword evidence="2" id="KW-0472">Membrane</keyword>
<feature type="transmembrane region" description="Helical" evidence="2">
    <location>
        <begin position="248"/>
        <end position="271"/>
    </location>
</feature>
<reference evidence="5" key="2">
    <citation type="submission" date="2010-04" db="EMBL/GenBank/DDBJ databases">
        <authorList>
            <person name="Buell R."/>
            <person name="Hamilton J."/>
            <person name="Hostetler J."/>
        </authorList>
    </citation>
    <scope>NUCLEOTIDE SEQUENCE [LARGE SCALE GENOMIC DNA]</scope>
    <source>
        <strain evidence="5">DAOM:BR144</strain>
    </source>
</reference>
<dbReference type="SUPFAM" id="SSF52058">
    <property type="entry name" value="L domain-like"/>
    <property type="match status" value="1"/>
</dbReference>
<proteinExistence type="predicted"/>
<name>K3WG87_GLOUD</name>
<feature type="region of interest" description="Disordered" evidence="1">
    <location>
        <begin position="1"/>
        <end position="28"/>
    </location>
</feature>
<dbReference type="EMBL" id="GL376567">
    <property type="status" value="NOT_ANNOTATED_CDS"/>
    <property type="molecule type" value="Genomic_DNA"/>
</dbReference>
<dbReference type="Pfam" id="PF26605">
    <property type="entry name" value="WLGC"/>
    <property type="match status" value="1"/>
</dbReference>
<keyword evidence="2" id="KW-1133">Transmembrane helix</keyword>
<keyword evidence="2" id="KW-0812">Transmembrane</keyword>
<dbReference type="Proteomes" id="UP000019132">
    <property type="component" value="Unassembled WGS sequence"/>
</dbReference>
<dbReference type="eggNOG" id="ENOG502RUTZ">
    <property type="taxonomic scope" value="Eukaryota"/>
</dbReference>
<feature type="transmembrane region" description="Helical" evidence="2">
    <location>
        <begin position="96"/>
        <end position="122"/>
    </location>
</feature>
<feature type="transmembrane region" description="Helical" evidence="2">
    <location>
        <begin position="33"/>
        <end position="53"/>
    </location>
</feature>
<evidence type="ECO:0000313" key="5">
    <source>
        <dbReference type="Proteomes" id="UP000019132"/>
    </source>
</evidence>
<evidence type="ECO:0000259" key="3">
    <source>
        <dbReference type="Pfam" id="PF26605"/>
    </source>
</evidence>
<reference evidence="5" key="1">
    <citation type="journal article" date="2010" name="Genome Biol.">
        <title>Genome sequence of the necrotrophic plant pathogen Pythium ultimum reveals original pathogenicity mechanisms and effector repertoire.</title>
        <authorList>
            <person name="Levesque C.A."/>
            <person name="Brouwer H."/>
            <person name="Cano L."/>
            <person name="Hamilton J.P."/>
            <person name="Holt C."/>
            <person name="Huitema E."/>
            <person name="Raffaele S."/>
            <person name="Robideau G.P."/>
            <person name="Thines M."/>
            <person name="Win J."/>
            <person name="Zerillo M.M."/>
            <person name="Beakes G.W."/>
            <person name="Boore J.L."/>
            <person name="Busam D."/>
            <person name="Dumas B."/>
            <person name="Ferriera S."/>
            <person name="Fuerstenberg S.I."/>
            <person name="Gachon C.M."/>
            <person name="Gaulin E."/>
            <person name="Govers F."/>
            <person name="Grenville-Briggs L."/>
            <person name="Horner N."/>
            <person name="Hostetler J."/>
            <person name="Jiang R.H."/>
            <person name="Johnson J."/>
            <person name="Krajaejun T."/>
            <person name="Lin H."/>
            <person name="Meijer H.J."/>
            <person name="Moore B."/>
            <person name="Morris P."/>
            <person name="Phuntmart V."/>
            <person name="Puiu D."/>
            <person name="Shetty J."/>
            <person name="Stajich J.E."/>
            <person name="Tripathy S."/>
            <person name="Wawra S."/>
            <person name="van West P."/>
            <person name="Whitty B.R."/>
            <person name="Coutinho P.M."/>
            <person name="Henrissat B."/>
            <person name="Martin F."/>
            <person name="Thomas P.D."/>
            <person name="Tyler B.M."/>
            <person name="De Vries R.P."/>
            <person name="Kamoun S."/>
            <person name="Yandell M."/>
            <person name="Tisserat N."/>
            <person name="Buell C.R."/>
        </authorList>
    </citation>
    <scope>NUCLEOTIDE SEQUENCE</scope>
    <source>
        <strain evidence="5">DAOM:BR144</strain>
    </source>
</reference>
<dbReference type="InParanoid" id="K3WG87"/>
<feature type="domain" description="WLGC" evidence="3">
    <location>
        <begin position="682"/>
        <end position="755"/>
    </location>
</feature>
<dbReference type="STRING" id="431595.K3WG87"/>
<keyword evidence="5" id="KW-1185">Reference proteome</keyword>
<dbReference type="VEuPathDB" id="FungiDB:PYU1_G003968"/>
<dbReference type="InterPro" id="IPR032675">
    <property type="entry name" value="LRR_dom_sf"/>
</dbReference>
<dbReference type="Gene3D" id="3.80.10.10">
    <property type="entry name" value="Ribonuclease Inhibitor"/>
    <property type="match status" value="1"/>
</dbReference>
<evidence type="ECO:0000256" key="2">
    <source>
        <dbReference type="SAM" id="Phobius"/>
    </source>
</evidence>
<feature type="compositionally biased region" description="Polar residues" evidence="1">
    <location>
        <begin position="1"/>
        <end position="11"/>
    </location>
</feature>
<reference evidence="4" key="3">
    <citation type="submission" date="2015-02" db="UniProtKB">
        <authorList>
            <consortium name="EnsemblProtists"/>
        </authorList>
    </citation>
    <scope>IDENTIFICATION</scope>
    <source>
        <strain evidence="4">DAOM BR144</strain>
    </source>
</reference>
<dbReference type="InterPro" id="IPR058256">
    <property type="entry name" value="WLGC"/>
</dbReference>
<sequence length="756" mass="82916">MVTTTLPSDSANETKHADSTDGSTEAPGSQNEFGRLGISMFLLAWVCVGWTVWLTSLAVNPRDAVAQVMNTKNFEDDDGIYDDTDLFLWQIVNPEASVQVLGIVGFVLMLVGYLGVALKLAVWQQWSRARFPSKRSGHDRIKSLDKVVAVKTENQLAEAIAERRRKSISRSAAGVHEELEQVKSLVKNKNLWTKALDLIVQFVMLIQILERGLPAELVWVFTACLVANALSCAIIIHSTRDRRILGIAVMDAMFDLANAIIFPMVVLSYSAGSFRVARDKLALNAEIFPPGSFERRASSVIDQTELETLRRCLNALRITGALDFVTKALLNGLLAYRAIHVINLNRHVKTRKGRLYPRRHPIALPFLFFGLLTIIFVIVSVHTSEQACETHPECVVHAHRWVSLNNVGDLTKCPCLALVDVEHAPTSYTEWRQPTQNVTQKVSNLATSGRLESIYLANRFLPTLPEQLKRCTHLRSLSLVYTDTTTLPGWTKQFAQLELLHIDGKPEVSGLATLPEDLFVHMDQLVLLTLGSHENLTRLPSLDGLKRLQTLVLDNMPALRELPLLDALSDLKQLHLTNVPALAALPDMAAIQNGLQSFTLLGRSPVCCNGFLGAATCDPSHAFCVNDITSCVAASASTATLSVMDTFASSICRVGQSSNSSSSSSATFEAEDDEAFEVTEATVDACNGTLYKQCEAVNGSTGSVSATTMMGMCYNPHMTVIHCTQSPLAITMRKQQIIRGLGATCDPLIETWLGCV</sequence>
<dbReference type="AlphaFoldDB" id="K3WG87"/>
<feature type="transmembrane region" description="Helical" evidence="2">
    <location>
        <begin position="362"/>
        <end position="381"/>
    </location>
</feature>
<accession>K3WG87</accession>
<protein>
    <recommendedName>
        <fullName evidence="3">WLGC domain-containing protein</fullName>
    </recommendedName>
</protein>
<evidence type="ECO:0000313" key="4">
    <source>
        <dbReference type="EnsemblProtists" id="PYU1_T003978"/>
    </source>
</evidence>